<gene>
    <name evidence="2" type="ORF">BJN34_01900</name>
</gene>
<reference evidence="3" key="1">
    <citation type="submission" date="2017-02" db="EMBL/GenBank/DDBJ databases">
        <title>Complete genome sequence of Cupriavidus necator strain NH9, a 3-chlorobenzoate degrader.</title>
        <authorList>
            <person name="Moriuchi R."/>
            <person name="Dohra H."/>
            <person name="Ogawa N."/>
        </authorList>
    </citation>
    <scope>NUCLEOTIDE SEQUENCE [LARGE SCALE GENOMIC DNA]</scope>
    <source>
        <strain evidence="3">NH9</strain>
    </source>
</reference>
<dbReference type="KEGG" id="cuh:BJN34_01900"/>
<dbReference type="Proteomes" id="UP000189627">
    <property type="component" value="Chromosome 1"/>
</dbReference>
<dbReference type="AlphaFoldDB" id="A0A1U9UIZ8"/>
<sequence>MVKKEAKPPIAYSLEAQALQNIRNKLSGLLALLEVCEKDASAARRVWKAMKDDAEAVLVPMSQRQFLLWTDRTVLTAVGLESAPFYKVGNGTLNRYPELHEQVAIVTKDVRGLLQSANELAELSENQLARALRRERQRVKTLEEEVIRLRRKLRDSEDGVGALESEIRDLCRQHGLFRKPTLVKA</sequence>
<organism evidence="2 3">
    <name type="scientific">Cupriavidus necator</name>
    <name type="common">Alcaligenes eutrophus</name>
    <name type="synonym">Ralstonia eutropha</name>
    <dbReference type="NCBI Taxonomy" id="106590"/>
    <lineage>
        <taxon>Bacteria</taxon>
        <taxon>Pseudomonadati</taxon>
        <taxon>Pseudomonadota</taxon>
        <taxon>Betaproteobacteria</taxon>
        <taxon>Burkholderiales</taxon>
        <taxon>Burkholderiaceae</taxon>
        <taxon>Cupriavidus</taxon>
    </lineage>
</organism>
<evidence type="ECO:0000313" key="2">
    <source>
        <dbReference type="EMBL" id="AQV92643.1"/>
    </source>
</evidence>
<name>A0A1U9UIZ8_CUPNE</name>
<dbReference type="EMBL" id="CP017757">
    <property type="protein sequence ID" value="AQV92643.1"/>
    <property type="molecule type" value="Genomic_DNA"/>
</dbReference>
<protein>
    <recommendedName>
        <fullName evidence="4">KfrA N-terminal DNA-binding domain-containing protein</fullName>
    </recommendedName>
</protein>
<feature type="coiled-coil region" evidence="1">
    <location>
        <begin position="114"/>
        <end position="159"/>
    </location>
</feature>
<accession>A0A1U9UIZ8</accession>
<keyword evidence="1" id="KW-0175">Coiled coil</keyword>
<evidence type="ECO:0008006" key="4">
    <source>
        <dbReference type="Google" id="ProtNLM"/>
    </source>
</evidence>
<evidence type="ECO:0000256" key="1">
    <source>
        <dbReference type="SAM" id="Coils"/>
    </source>
</evidence>
<evidence type="ECO:0000313" key="3">
    <source>
        <dbReference type="Proteomes" id="UP000189627"/>
    </source>
</evidence>
<proteinExistence type="predicted"/>